<protein>
    <submittedName>
        <fullName evidence="1">Uncharacterized protein</fullName>
    </submittedName>
</protein>
<gene>
    <name evidence="1" type="ORF">KUV26_16985</name>
</gene>
<proteinExistence type="predicted"/>
<name>A0ABS7NIU7_9RHOB</name>
<reference evidence="1 2" key="1">
    <citation type="submission" date="2021-06" db="EMBL/GenBank/DDBJ databases">
        <title>50 bacteria genomes isolated from Dapeng, Shenzhen, China.</title>
        <authorList>
            <person name="Zheng W."/>
            <person name="Yu S."/>
            <person name="Huang Y."/>
        </authorList>
    </citation>
    <scope>NUCLEOTIDE SEQUENCE [LARGE SCALE GENOMIC DNA]</scope>
    <source>
        <strain evidence="1 2">DP1N14-2</strain>
    </source>
</reference>
<organism evidence="1 2">
    <name type="scientific">Leisingera daeponensis</name>
    <dbReference type="NCBI Taxonomy" id="405746"/>
    <lineage>
        <taxon>Bacteria</taxon>
        <taxon>Pseudomonadati</taxon>
        <taxon>Pseudomonadota</taxon>
        <taxon>Alphaproteobacteria</taxon>
        <taxon>Rhodobacterales</taxon>
        <taxon>Roseobacteraceae</taxon>
        <taxon>Leisingera</taxon>
    </lineage>
</organism>
<evidence type="ECO:0000313" key="1">
    <source>
        <dbReference type="EMBL" id="MBY6141134.1"/>
    </source>
</evidence>
<accession>A0ABS7NIU7</accession>
<keyword evidence="2" id="KW-1185">Reference proteome</keyword>
<dbReference type="EMBL" id="JAHVJA010000008">
    <property type="protein sequence ID" value="MBY6141134.1"/>
    <property type="molecule type" value="Genomic_DNA"/>
</dbReference>
<dbReference type="Proteomes" id="UP000766629">
    <property type="component" value="Unassembled WGS sequence"/>
</dbReference>
<sequence>MLKRGGTRLGVIPNHQLYVECGACDHAAPVAVSDLIARCGPQASVGEIVSKMRCQRCGRKQIKDYRITYAGGSSEALRGAEQQH</sequence>
<dbReference type="RefSeq" id="WP_222509215.1">
    <property type="nucleotide sequence ID" value="NZ_JAHVJA010000008.1"/>
</dbReference>
<evidence type="ECO:0000313" key="2">
    <source>
        <dbReference type="Proteomes" id="UP000766629"/>
    </source>
</evidence>
<comment type="caution">
    <text evidence="1">The sequence shown here is derived from an EMBL/GenBank/DDBJ whole genome shotgun (WGS) entry which is preliminary data.</text>
</comment>